<sequence length="179" mass="20299">MKSKDGVSPMDAHHLNNQPKNFQIKHSNYQCKLYNNEYLYMWEFKMTITVTVQAQLIVGEKQVIESLAPEGSYTAVFEDDGQTGYFYALDESADGNPIKDALHIYNAEDVSDGHIPSDVKIGWSEDSKKCVLLINGYPHGVFDFESKNGYCRSGFPPTISQEWSVFGHAWNDAVDDLFR</sequence>
<evidence type="ECO:0008006" key="3">
    <source>
        <dbReference type="Google" id="ProtNLM"/>
    </source>
</evidence>
<dbReference type="AlphaFoldDB" id="A0A212IG71"/>
<accession>A0A212IG71</accession>
<dbReference type="EMBL" id="FLUA01000017">
    <property type="protein sequence ID" value="SBV61902.1"/>
    <property type="molecule type" value="Genomic_DNA"/>
</dbReference>
<dbReference type="EMBL" id="FLUB01000018">
    <property type="protein sequence ID" value="SBV65744.1"/>
    <property type="molecule type" value="Genomic_DNA"/>
</dbReference>
<dbReference type="Pfam" id="PF10008">
    <property type="entry name" value="DUF2251"/>
    <property type="match status" value="1"/>
</dbReference>
<evidence type="ECO:0000313" key="1">
    <source>
        <dbReference type="EMBL" id="SBV61902.1"/>
    </source>
</evidence>
<name>A0A212IG71_9ENTR</name>
<dbReference type="InterPro" id="IPR014449">
    <property type="entry name" value="UCP007050_HI0931"/>
</dbReference>
<proteinExistence type="predicted"/>
<organism evidence="2">
    <name type="scientific">uncultured Citrobacter sp</name>
    <dbReference type="NCBI Taxonomy" id="200446"/>
    <lineage>
        <taxon>Bacteria</taxon>
        <taxon>Pseudomonadati</taxon>
        <taxon>Pseudomonadota</taxon>
        <taxon>Gammaproteobacteria</taxon>
        <taxon>Enterobacterales</taxon>
        <taxon>Enterobacteriaceae</taxon>
        <taxon>Citrobacter</taxon>
        <taxon>environmental samples</taxon>
    </lineage>
</organism>
<evidence type="ECO:0000313" key="2">
    <source>
        <dbReference type="EMBL" id="SBV65744.1"/>
    </source>
</evidence>
<gene>
    <name evidence="1" type="ORF">KL86CIT2_200029</name>
    <name evidence="2" type="ORF">KM92CIT3_60566</name>
</gene>
<protein>
    <recommendedName>
        <fullName evidence="3">DUF2251 domain-containing protein</fullName>
    </recommendedName>
</protein>
<reference evidence="2" key="1">
    <citation type="submission" date="2016-04" db="EMBL/GenBank/DDBJ databases">
        <authorList>
            <person name="Evans L.H."/>
            <person name="Alamgir A."/>
            <person name="Owens N."/>
            <person name="Weber N.D."/>
            <person name="Virtaneva K."/>
            <person name="Barbian K."/>
            <person name="Babar A."/>
            <person name="Rosenke K."/>
        </authorList>
    </citation>
    <scope>NUCLEOTIDE SEQUENCE</scope>
    <source>
        <strain evidence="1">86-2</strain>
        <strain evidence="2">92-3</strain>
    </source>
</reference>